<dbReference type="AlphaFoldDB" id="A0A841KNR1"/>
<dbReference type="OrthoDB" id="9790023at2"/>
<dbReference type="InterPro" id="IPR003737">
    <property type="entry name" value="GlcNAc_PI_deacetylase-related"/>
</dbReference>
<dbReference type="SUPFAM" id="SSF102588">
    <property type="entry name" value="LmbE-like"/>
    <property type="match status" value="1"/>
</dbReference>
<comment type="caution">
    <text evidence="1">The sequence shown here is derived from an EMBL/GenBank/DDBJ whole genome shotgun (WGS) entry which is preliminary data.</text>
</comment>
<dbReference type="RefSeq" id="WP_052394756.1">
    <property type="nucleotide sequence ID" value="NZ_JACHET010000001.1"/>
</dbReference>
<evidence type="ECO:0000313" key="2">
    <source>
        <dbReference type="Proteomes" id="UP000560000"/>
    </source>
</evidence>
<gene>
    <name evidence="1" type="ORF">HNQ86_001023</name>
</gene>
<reference evidence="1 2" key="1">
    <citation type="submission" date="2020-08" db="EMBL/GenBank/DDBJ databases">
        <title>Genomic Encyclopedia of Type Strains, Phase IV (KMG-IV): sequencing the most valuable type-strain genomes for metagenomic binning, comparative biology and taxonomic classification.</title>
        <authorList>
            <person name="Goeker M."/>
        </authorList>
    </citation>
    <scope>NUCLEOTIDE SEQUENCE [LARGE SCALE GENOMIC DNA]</scope>
    <source>
        <strain evidence="1 2">DSM 107085</strain>
    </source>
</reference>
<name>A0A841KNR1_9GAMM</name>
<organism evidence="1 2">
    <name type="scientific">Oleiagrimonas soli</name>
    <dbReference type="NCBI Taxonomy" id="1543381"/>
    <lineage>
        <taxon>Bacteria</taxon>
        <taxon>Pseudomonadati</taxon>
        <taxon>Pseudomonadota</taxon>
        <taxon>Gammaproteobacteria</taxon>
        <taxon>Lysobacterales</taxon>
        <taxon>Rhodanobacteraceae</taxon>
        <taxon>Oleiagrimonas</taxon>
    </lineage>
</organism>
<dbReference type="Pfam" id="PF02585">
    <property type="entry name" value="PIG-L"/>
    <property type="match status" value="1"/>
</dbReference>
<protein>
    <submittedName>
        <fullName evidence="1">LmbE family N-acetylglucosaminyl deacetylase</fullName>
    </submittedName>
</protein>
<dbReference type="GO" id="GO:0016811">
    <property type="term" value="F:hydrolase activity, acting on carbon-nitrogen (but not peptide) bonds, in linear amides"/>
    <property type="evidence" value="ECO:0007669"/>
    <property type="project" value="TreeGrafter"/>
</dbReference>
<proteinExistence type="predicted"/>
<accession>A0A841KNR1</accession>
<sequence length="315" mass="34706">MVTSCPDLDACLRPDTIWLLIAPHPDDEVLAAGGLLPLAARSGARLHIWQLSDGENNPWPQRCLERRLRIDAAARARWGARRCGESRAGLARLGLSDAVVERWGWPDLGIGERAADPQGAALALLTERLRALRPDVLLLPGLADRHPDHGAAHVLLQLALHRAGLTPLCLDYVLHGRSDPAAAIRVELDAATQARKREAILEHASQTALSRGRMLAFASSEEHFHRCDRPVAPPPSVRLPWSLPRVGRSRLRLTVVWDGGARRWSWADAPLTQAAQGWTLRLPDAACGHGPVYARLDTARRGLWIFDRWGWAPLV</sequence>
<dbReference type="EMBL" id="JACHET010000001">
    <property type="protein sequence ID" value="MBB6183678.1"/>
    <property type="molecule type" value="Genomic_DNA"/>
</dbReference>
<dbReference type="PANTHER" id="PTHR12993:SF29">
    <property type="entry name" value="BLR3841 PROTEIN"/>
    <property type="match status" value="1"/>
</dbReference>
<dbReference type="InterPro" id="IPR024078">
    <property type="entry name" value="LmbE-like_dom_sf"/>
</dbReference>
<dbReference type="PANTHER" id="PTHR12993">
    <property type="entry name" value="N-ACETYLGLUCOSAMINYL-PHOSPHATIDYLINOSITOL DE-N-ACETYLASE-RELATED"/>
    <property type="match status" value="1"/>
</dbReference>
<dbReference type="Proteomes" id="UP000560000">
    <property type="component" value="Unassembled WGS sequence"/>
</dbReference>
<dbReference type="Gene3D" id="3.40.50.10320">
    <property type="entry name" value="LmbE-like"/>
    <property type="match status" value="1"/>
</dbReference>
<evidence type="ECO:0000313" key="1">
    <source>
        <dbReference type="EMBL" id="MBB6183678.1"/>
    </source>
</evidence>